<gene>
    <name evidence="1" type="ORF">S01H1_15781</name>
</gene>
<name>X0S597_9ZZZZ</name>
<evidence type="ECO:0000313" key="1">
    <source>
        <dbReference type="EMBL" id="GAF76194.1"/>
    </source>
</evidence>
<organism evidence="1">
    <name type="scientific">marine sediment metagenome</name>
    <dbReference type="NCBI Taxonomy" id="412755"/>
    <lineage>
        <taxon>unclassified sequences</taxon>
        <taxon>metagenomes</taxon>
        <taxon>ecological metagenomes</taxon>
    </lineage>
</organism>
<accession>X0S597</accession>
<comment type="caution">
    <text evidence="1">The sequence shown here is derived from an EMBL/GenBank/DDBJ whole genome shotgun (WGS) entry which is preliminary data.</text>
</comment>
<evidence type="ECO:0008006" key="2">
    <source>
        <dbReference type="Google" id="ProtNLM"/>
    </source>
</evidence>
<dbReference type="EMBL" id="BARS01008260">
    <property type="protein sequence ID" value="GAF76194.1"/>
    <property type="molecule type" value="Genomic_DNA"/>
</dbReference>
<reference evidence="1" key="1">
    <citation type="journal article" date="2014" name="Front. Microbiol.">
        <title>High frequency of phylogenetically diverse reductive dehalogenase-homologous genes in deep subseafloor sedimentary metagenomes.</title>
        <authorList>
            <person name="Kawai M."/>
            <person name="Futagami T."/>
            <person name="Toyoda A."/>
            <person name="Takaki Y."/>
            <person name="Nishi S."/>
            <person name="Hori S."/>
            <person name="Arai W."/>
            <person name="Tsubouchi T."/>
            <person name="Morono Y."/>
            <person name="Uchiyama I."/>
            <person name="Ito T."/>
            <person name="Fujiyama A."/>
            <person name="Inagaki F."/>
            <person name="Takami H."/>
        </authorList>
    </citation>
    <scope>NUCLEOTIDE SEQUENCE</scope>
    <source>
        <strain evidence="1">Expedition CK06-06</strain>
    </source>
</reference>
<protein>
    <recommendedName>
        <fullName evidence="2">Peptidase S74 domain-containing protein</fullName>
    </recommendedName>
</protein>
<feature type="non-terminal residue" evidence="1">
    <location>
        <position position="1"/>
    </location>
</feature>
<proteinExistence type="predicted"/>
<sequence length="169" mass="18070">AMSNVSTQANRGRDSLTQQLLTGALGQKRGAMSEANQNKFNVTGAAQNVDFEKIKALFAKYGLVSNVGGQRTANLGNLDDTTWMDDAMAVANTGANIAGSFLPSDRGLKENINKVGTSPSGINIYEFNYKGGSVRHRGAMAQENPEASVEKNGVLYLDYSKIDVDFEVA</sequence>
<dbReference type="AlphaFoldDB" id="X0S597"/>